<evidence type="ECO:0000256" key="5">
    <source>
        <dbReference type="ARBA" id="ARBA00022448"/>
    </source>
</evidence>
<gene>
    <name evidence="15" type="ORF">HAHE_10320</name>
</gene>
<evidence type="ECO:0000256" key="2">
    <source>
        <dbReference type="ARBA" id="ARBA00004196"/>
    </source>
</evidence>
<comment type="similarity">
    <text evidence="3">Belongs to the cytochrome c-552 family.</text>
</comment>
<dbReference type="EC" id="1.7.2.2" evidence="4"/>
<comment type="subcellular location">
    <subcellularLocation>
        <location evidence="2">Cell envelope</location>
    </subcellularLocation>
</comment>
<evidence type="ECO:0000256" key="1">
    <source>
        <dbReference type="ARBA" id="ARBA00001926"/>
    </source>
</evidence>
<dbReference type="Gene3D" id="3.90.10.10">
    <property type="entry name" value="Cytochrome C3"/>
    <property type="match status" value="1"/>
</dbReference>
<keyword evidence="7" id="KW-0479">Metal-binding</keyword>
<dbReference type="Gene3D" id="1.10.1130.10">
    <property type="entry name" value="Flavocytochrome C3, Chain A"/>
    <property type="match status" value="1"/>
</dbReference>
<comment type="catalytic activity">
    <reaction evidence="13">
        <text>6 Fe(III)-[cytochrome c] + NH4(+) + 2 H2O = 6 Fe(II)-[cytochrome c] + nitrite + 8 H(+)</text>
        <dbReference type="Rhea" id="RHEA:13089"/>
        <dbReference type="Rhea" id="RHEA-COMP:10350"/>
        <dbReference type="Rhea" id="RHEA-COMP:14399"/>
        <dbReference type="ChEBI" id="CHEBI:15377"/>
        <dbReference type="ChEBI" id="CHEBI:15378"/>
        <dbReference type="ChEBI" id="CHEBI:16301"/>
        <dbReference type="ChEBI" id="CHEBI:28938"/>
        <dbReference type="ChEBI" id="CHEBI:29033"/>
        <dbReference type="ChEBI" id="CHEBI:29034"/>
        <dbReference type="EC" id="1.7.2.2"/>
    </reaction>
</comment>
<keyword evidence="11" id="KW-0560">Oxidoreductase</keyword>
<sequence length="470" mass="51378">MRIRFGRRSQAIAWLLLAGVITAVCANVFFRAEDKTWVMPGETSHGHYQIELECSVCHDTKPDGLLVSAVSNKACLACHDQDLEDADDSHPVVKFKKPENRPFLEKIDAMSCVACHTEHEPEATGAMGVTLPADYCTYCHQTTVEERETHKGLGFDTCATAGCHNFHDNRALYERHLALHSVEPPMLEAGQVGELGSLAAYLKANRETKALAIGDADAPTGVDMASHAEAWSQDAHALAGVNCSDCHQPEGVEWSDSVSVATCGTCHDDEKDGFFRGKHGMRIAAGLSPMTPGAARQPMKAEAAHRALDCTSCHAAHDFDTRRASYASCVECHDDDHTKAYVDSPHFAAWERELSGAAPAGSGVSCATCHMPRVDDGRNGLRVEHNQNANLTPNEKMLRAVCQQCHGLPFAMDALADRELIDRNFTGKPEVHVESCDWSRQRAIDREDPEILELIRQMTADPSPEPNNTD</sequence>
<evidence type="ECO:0000256" key="4">
    <source>
        <dbReference type="ARBA" id="ARBA00011887"/>
    </source>
</evidence>
<evidence type="ECO:0000256" key="9">
    <source>
        <dbReference type="ARBA" id="ARBA00022837"/>
    </source>
</evidence>
<dbReference type="PANTHER" id="PTHR30633">
    <property type="entry name" value="CYTOCHROME C-552 RESPIRATORY NITRITE REDUCTASE"/>
    <property type="match status" value="1"/>
</dbReference>
<evidence type="ECO:0000313" key="16">
    <source>
        <dbReference type="Proteomes" id="UP001374893"/>
    </source>
</evidence>
<dbReference type="InterPro" id="IPR012286">
    <property type="entry name" value="Tetrahaem_cytochrome"/>
</dbReference>
<keyword evidence="9" id="KW-0106">Calcium</keyword>
<dbReference type="Pfam" id="PF14537">
    <property type="entry name" value="Cytochrom_c3_2"/>
    <property type="match status" value="2"/>
</dbReference>
<name>A0ABM7RJF8_9BACT</name>
<keyword evidence="12" id="KW-0408">Iron</keyword>
<organism evidence="15 16">
    <name type="scientific">Haloferula helveola</name>
    <dbReference type="NCBI Taxonomy" id="490095"/>
    <lineage>
        <taxon>Bacteria</taxon>
        <taxon>Pseudomonadati</taxon>
        <taxon>Verrucomicrobiota</taxon>
        <taxon>Verrucomicrobiia</taxon>
        <taxon>Verrucomicrobiales</taxon>
        <taxon>Verrucomicrobiaceae</taxon>
        <taxon>Haloferula</taxon>
    </lineage>
</organism>
<dbReference type="SUPFAM" id="SSF48695">
    <property type="entry name" value="Multiheme cytochromes"/>
    <property type="match status" value="1"/>
</dbReference>
<feature type="domain" description="Tetrahaem cytochrome" evidence="14">
    <location>
        <begin position="47"/>
        <end position="141"/>
    </location>
</feature>
<keyword evidence="8" id="KW-0732">Signal</keyword>
<evidence type="ECO:0000256" key="3">
    <source>
        <dbReference type="ARBA" id="ARBA00009288"/>
    </source>
</evidence>
<proteinExistence type="inferred from homology"/>
<dbReference type="InterPro" id="IPR003321">
    <property type="entry name" value="Cyt_c552"/>
</dbReference>
<evidence type="ECO:0000256" key="6">
    <source>
        <dbReference type="ARBA" id="ARBA00022617"/>
    </source>
</evidence>
<reference evidence="15 16" key="1">
    <citation type="submission" date="2021-06" db="EMBL/GenBank/DDBJ databases">
        <title>Complete genome of Haloferula helveola possessing various polysaccharide degrading enzymes.</title>
        <authorList>
            <person name="Takami H."/>
            <person name="Huang C."/>
            <person name="Hamasaki K."/>
        </authorList>
    </citation>
    <scope>NUCLEOTIDE SEQUENCE [LARGE SCALE GENOMIC DNA]</scope>
    <source>
        <strain evidence="15 16">CN-1</strain>
    </source>
</reference>
<keyword evidence="6" id="KW-0349">Heme</keyword>
<evidence type="ECO:0000313" key="15">
    <source>
        <dbReference type="EMBL" id="BCX47124.1"/>
    </source>
</evidence>
<dbReference type="InterPro" id="IPR036280">
    <property type="entry name" value="Multihaem_cyt_sf"/>
</dbReference>
<feature type="domain" description="Tetrahaem cytochrome" evidence="14">
    <location>
        <begin position="236"/>
        <end position="334"/>
    </location>
</feature>
<keyword evidence="10" id="KW-0249">Electron transport</keyword>
<dbReference type="EMBL" id="AP024702">
    <property type="protein sequence ID" value="BCX47124.1"/>
    <property type="molecule type" value="Genomic_DNA"/>
</dbReference>
<dbReference type="CDD" id="cd08168">
    <property type="entry name" value="Cytochrom_C3"/>
    <property type="match status" value="1"/>
</dbReference>
<dbReference type="RefSeq" id="WP_338689157.1">
    <property type="nucleotide sequence ID" value="NZ_AP024702.1"/>
</dbReference>
<evidence type="ECO:0000256" key="13">
    <source>
        <dbReference type="ARBA" id="ARBA00049131"/>
    </source>
</evidence>
<keyword evidence="5" id="KW-0813">Transport</keyword>
<evidence type="ECO:0000256" key="12">
    <source>
        <dbReference type="ARBA" id="ARBA00023004"/>
    </source>
</evidence>
<dbReference type="Proteomes" id="UP001374893">
    <property type="component" value="Chromosome"/>
</dbReference>
<evidence type="ECO:0000256" key="11">
    <source>
        <dbReference type="ARBA" id="ARBA00023002"/>
    </source>
</evidence>
<keyword evidence="16" id="KW-1185">Reference proteome</keyword>
<protein>
    <recommendedName>
        <fullName evidence="4">nitrite reductase (cytochrome; ammonia-forming)</fullName>
        <ecNumber evidence="4">1.7.2.2</ecNumber>
    </recommendedName>
</protein>
<comment type="cofactor">
    <cofactor evidence="1">
        <name>heme c</name>
        <dbReference type="ChEBI" id="CHEBI:61717"/>
    </cofactor>
</comment>
<dbReference type="PANTHER" id="PTHR30633:SF0">
    <property type="entry name" value="CYTOCHROME C-552"/>
    <property type="match status" value="1"/>
</dbReference>
<accession>A0ABM7RJF8</accession>
<dbReference type="Gene3D" id="1.10.780.10">
    <property type="entry name" value="Hydroxylamine Oxidoreductase, Chain A, domain 1"/>
    <property type="match status" value="1"/>
</dbReference>
<evidence type="ECO:0000256" key="10">
    <source>
        <dbReference type="ARBA" id="ARBA00022982"/>
    </source>
</evidence>
<evidence type="ECO:0000256" key="7">
    <source>
        <dbReference type="ARBA" id="ARBA00022723"/>
    </source>
</evidence>
<evidence type="ECO:0000256" key="8">
    <source>
        <dbReference type="ARBA" id="ARBA00022729"/>
    </source>
</evidence>
<evidence type="ECO:0000259" key="14">
    <source>
        <dbReference type="Pfam" id="PF14537"/>
    </source>
</evidence>